<comment type="caution">
    <text evidence="2">The sequence shown here is derived from an EMBL/GenBank/DDBJ whole genome shotgun (WGS) entry which is preliminary data.</text>
</comment>
<sequence length="126" mass="13720">MKVRGYSSDFSPMGFHIHYKDLAISLVQEQGISLRPKPLRGAEDRELIGPVPPAPTAAPQGRSAEGEQSWEARSPKKNHKCLFLFDGRWAQGLAAGRRAWPQNQGAGPAGFGGVCCRREKRGGGKH</sequence>
<protein>
    <submittedName>
        <fullName evidence="2">Uncharacterized protein</fullName>
    </submittedName>
</protein>
<dbReference type="Proteomes" id="UP000326396">
    <property type="component" value="Linkage Group LG12"/>
</dbReference>
<accession>A0A5N6PMB3</accession>
<name>A0A5N6PMB3_9ASTR</name>
<evidence type="ECO:0000313" key="2">
    <source>
        <dbReference type="EMBL" id="KAD6455063.1"/>
    </source>
</evidence>
<dbReference type="AlphaFoldDB" id="A0A5N6PMB3"/>
<keyword evidence="3" id="KW-1185">Reference proteome</keyword>
<evidence type="ECO:0000256" key="1">
    <source>
        <dbReference type="SAM" id="MobiDB-lite"/>
    </source>
</evidence>
<dbReference type="EMBL" id="SZYD01000004">
    <property type="protein sequence ID" value="KAD6455063.1"/>
    <property type="molecule type" value="Genomic_DNA"/>
</dbReference>
<gene>
    <name evidence="2" type="ORF">E3N88_09769</name>
</gene>
<feature type="region of interest" description="Disordered" evidence="1">
    <location>
        <begin position="36"/>
        <end position="74"/>
    </location>
</feature>
<organism evidence="2 3">
    <name type="scientific">Mikania micrantha</name>
    <name type="common">bitter vine</name>
    <dbReference type="NCBI Taxonomy" id="192012"/>
    <lineage>
        <taxon>Eukaryota</taxon>
        <taxon>Viridiplantae</taxon>
        <taxon>Streptophyta</taxon>
        <taxon>Embryophyta</taxon>
        <taxon>Tracheophyta</taxon>
        <taxon>Spermatophyta</taxon>
        <taxon>Magnoliopsida</taxon>
        <taxon>eudicotyledons</taxon>
        <taxon>Gunneridae</taxon>
        <taxon>Pentapetalae</taxon>
        <taxon>asterids</taxon>
        <taxon>campanulids</taxon>
        <taxon>Asterales</taxon>
        <taxon>Asteraceae</taxon>
        <taxon>Asteroideae</taxon>
        <taxon>Heliantheae alliance</taxon>
        <taxon>Eupatorieae</taxon>
        <taxon>Mikania</taxon>
    </lineage>
</organism>
<reference evidence="2 3" key="1">
    <citation type="submission" date="2019-05" db="EMBL/GenBank/DDBJ databases">
        <title>Mikania micrantha, genome provides insights into the molecular mechanism of rapid growth.</title>
        <authorList>
            <person name="Liu B."/>
        </authorList>
    </citation>
    <scope>NUCLEOTIDE SEQUENCE [LARGE SCALE GENOMIC DNA]</scope>
    <source>
        <strain evidence="2">NLD-2019</strain>
        <tissue evidence="2">Leaf</tissue>
    </source>
</reference>
<proteinExistence type="predicted"/>
<evidence type="ECO:0000313" key="3">
    <source>
        <dbReference type="Proteomes" id="UP000326396"/>
    </source>
</evidence>